<keyword evidence="2" id="KW-1185">Reference proteome</keyword>
<organism evidence="1 2">
    <name type="scientific">Amycolatopsis magusensis</name>
    <dbReference type="NCBI Taxonomy" id="882444"/>
    <lineage>
        <taxon>Bacteria</taxon>
        <taxon>Bacillati</taxon>
        <taxon>Actinomycetota</taxon>
        <taxon>Actinomycetes</taxon>
        <taxon>Pseudonocardiales</taxon>
        <taxon>Pseudonocardiaceae</taxon>
        <taxon>Amycolatopsis</taxon>
    </lineage>
</organism>
<comment type="caution">
    <text evidence="1">The sequence shown here is derived from an EMBL/GenBank/DDBJ whole genome shotgun (WGS) entry which is preliminary data.</text>
</comment>
<evidence type="ECO:0000313" key="2">
    <source>
        <dbReference type="Proteomes" id="UP000741013"/>
    </source>
</evidence>
<accession>A0ABS4PVE4</accession>
<dbReference type="EMBL" id="JAGGMS010000001">
    <property type="protein sequence ID" value="MBP2182813.1"/>
    <property type="molecule type" value="Genomic_DNA"/>
</dbReference>
<name>A0ABS4PVE4_9PSEU</name>
<sequence>MADRRGLHLLSAELGALDTWALSSRQAEATAGGWDI</sequence>
<gene>
    <name evidence="1" type="ORF">JOM49_004339</name>
</gene>
<dbReference type="Proteomes" id="UP000741013">
    <property type="component" value="Unassembled WGS sequence"/>
</dbReference>
<reference evidence="1 2" key="1">
    <citation type="submission" date="2021-03" db="EMBL/GenBank/DDBJ databases">
        <title>Sequencing the genomes of 1000 actinobacteria strains.</title>
        <authorList>
            <person name="Klenk H.-P."/>
        </authorList>
    </citation>
    <scope>NUCLEOTIDE SEQUENCE [LARGE SCALE GENOMIC DNA]</scope>
    <source>
        <strain evidence="1 2">DSM 45510</strain>
    </source>
</reference>
<protein>
    <submittedName>
        <fullName evidence="1">Uncharacterized protein</fullName>
    </submittedName>
</protein>
<proteinExistence type="predicted"/>
<evidence type="ECO:0000313" key="1">
    <source>
        <dbReference type="EMBL" id="MBP2182813.1"/>
    </source>
</evidence>